<evidence type="ECO:0000313" key="3">
    <source>
        <dbReference type="EMBL" id="KAK6518224.1"/>
    </source>
</evidence>
<dbReference type="EMBL" id="JAVHJM010000002">
    <property type="protein sequence ID" value="KAK6518224.1"/>
    <property type="molecule type" value="Genomic_DNA"/>
</dbReference>
<accession>A0AAN8NE38</accession>
<dbReference type="Proteomes" id="UP001307849">
    <property type="component" value="Unassembled WGS sequence"/>
</dbReference>
<keyword evidence="2" id="KW-1133">Transmembrane helix</keyword>
<keyword evidence="2" id="KW-0812">Transmembrane</keyword>
<gene>
    <name evidence="3" type="ORF">TWF506_005383</name>
</gene>
<keyword evidence="2" id="KW-0472">Membrane</keyword>
<feature type="region of interest" description="Disordered" evidence="1">
    <location>
        <begin position="324"/>
        <end position="388"/>
    </location>
</feature>
<evidence type="ECO:0000256" key="2">
    <source>
        <dbReference type="SAM" id="Phobius"/>
    </source>
</evidence>
<comment type="caution">
    <text evidence="3">The sequence shown here is derived from an EMBL/GenBank/DDBJ whole genome shotgun (WGS) entry which is preliminary data.</text>
</comment>
<sequence length="388" mass="41436">MSEVPPPEAITVTRGGQVVVIIPSIKTKEVGGTSKSTHAQETTLDKTTHVNSVVPTTFVTSVRPQTPPPVIIVTQVVTITESPPPSSTISSLTTEETSTIFTKAVESRPAGIPFPVGPLGTTEGASPLETGGVHLPQEQFNGLAASPGVIAGSFAGLIAVGLLLCFGCWIRRKRRERKIKKAGAHPGSAPPRNPIIPPIKKYMHSPVWFGKRSKPKATELKNLQPASLGVATTEPSASTTPQPMKPMTPREGVIGNVSRTQFDPQRDILSTKGATADDKGYAPPQYNEDLEMGLEKENRAPVQNYDTNNTGIGMAVTENDVNTGHSQQGYLKHSTTGNGKQKQRLQSIPEVPVQTPVQTPGVPELDGNPFHQPINQQEYAAYPGTAQY</sequence>
<feature type="compositionally biased region" description="Low complexity" evidence="1">
    <location>
        <begin position="349"/>
        <end position="364"/>
    </location>
</feature>
<organism evidence="3 4">
    <name type="scientific">Arthrobotrys conoides</name>
    <dbReference type="NCBI Taxonomy" id="74498"/>
    <lineage>
        <taxon>Eukaryota</taxon>
        <taxon>Fungi</taxon>
        <taxon>Dikarya</taxon>
        <taxon>Ascomycota</taxon>
        <taxon>Pezizomycotina</taxon>
        <taxon>Orbiliomycetes</taxon>
        <taxon>Orbiliales</taxon>
        <taxon>Orbiliaceae</taxon>
        <taxon>Arthrobotrys</taxon>
    </lineage>
</organism>
<reference evidence="3 4" key="1">
    <citation type="submission" date="2019-10" db="EMBL/GenBank/DDBJ databases">
        <authorList>
            <person name="Palmer J.M."/>
        </authorList>
    </citation>
    <scope>NUCLEOTIDE SEQUENCE [LARGE SCALE GENOMIC DNA]</scope>
    <source>
        <strain evidence="3 4">TWF506</strain>
    </source>
</reference>
<feature type="region of interest" description="Disordered" evidence="1">
    <location>
        <begin position="219"/>
        <end position="252"/>
    </location>
</feature>
<feature type="compositionally biased region" description="Pro residues" evidence="1">
    <location>
        <begin position="188"/>
        <end position="197"/>
    </location>
</feature>
<evidence type="ECO:0000313" key="4">
    <source>
        <dbReference type="Proteomes" id="UP001307849"/>
    </source>
</evidence>
<feature type="transmembrane region" description="Helical" evidence="2">
    <location>
        <begin position="149"/>
        <end position="170"/>
    </location>
</feature>
<feature type="compositionally biased region" description="Polar residues" evidence="1">
    <location>
        <begin position="324"/>
        <end position="346"/>
    </location>
</feature>
<keyword evidence="4" id="KW-1185">Reference proteome</keyword>
<dbReference type="AlphaFoldDB" id="A0AAN8NE38"/>
<proteinExistence type="predicted"/>
<protein>
    <submittedName>
        <fullName evidence="3">Uncharacterized protein</fullName>
    </submittedName>
</protein>
<evidence type="ECO:0000256" key="1">
    <source>
        <dbReference type="SAM" id="MobiDB-lite"/>
    </source>
</evidence>
<feature type="compositionally biased region" description="Polar residues" evidence="1">
    <location>
        <begin position="233"/>
        <end position="242"/>
    </location>
</feature>
<name>A0AAN8NE38_9PEZI</name>
<feature type="region of interest" description="Disordered" evidence="1">
    <location>
        <begin position="179"/>
        <end position="198"/>
    </location>
</feature>